<dbReference type="AlphaFoldDB" id="A0A7S3E7A6"/>
<accession>A0A7S3E7A6</accession>
<reference evidence="1" key="1">
    <citation type="submission" date="2021-01" db="EMBL/GenBank/DDBJ databases">
        <authorList>
            <person name="Corre E."/>
            <person name="Pelletier E."/>
            <person name="Niang G."/>
            <person name="Scheremetjew M."/>
            <person name="Finn R."/>
            <person name="Kale V."/>
            <person name="Holt S."/>
            <person name="Cochrane G."/>
            <person name="Meng A."/>
            <person name="Brown T."/>
            <person name="Cohen L."/>
        </authorList>
    </citation>
    <scope>NUCLEOTIDE SEQUENCE</scope>
    <source>
        <strain evidence="1">CCMP 769</strain>
    </source>
</reference>
<evidence type="ECO:0000313" key="1">
    <source>
        <dbReference type="EMBL" id="CAE0035957.1"/>
    </source>
</evidence>
<gene>
    <name evidence="1" type="ORF">RMAR00112_LOCUS3907</name>
</gene>
<name>A0A7S3E7A6_9RHOD</name>
<organism evidence="1">
    <name type="scientific">Rhodosorus marinus</name>
    <dbReference type="NCBI Taxonomy" id="101924"/>
    <lineage>
        <taxon>Eukaryota</taxon>
        <taxon>Rhodophyta</taxon>
        <taxon>Stylonematophyceae</taxon>
        <taxon>Stylonematales</taxon>
        <taxon>Stylonemataceae</taxon>
        <taxon>Rhodosorus</taxon>
    </lineage>
</organism>
<proteinExistence type="predicted"/>
<sequence>MTTSIEIYNGWLGDGLFASVKSPDLAVSKMQAFESSGLGRLNSVKLNKIDTYVRTYDSSSSYRLSATIEAKGKIDLGIASAEAKVTAQKQLTKTSNSSVLKALVTLEDSTWMLDPEQLVLSPSARFALRPNAGAVSDLRQSSKSVDDNFRALYGDYYCCGITLGGELEANMVLESSVEESLKRVELIVKVKVLFIKKTIKKTKVSVDRKYDMTFTTAYLDSLSSAHRTAYESKNPPSTDRGLEAAVEEMRSRVEGFSDKIGREIERAMSGADADKLGKLKSGNFDRNLVMRFHFNPYTTLPDYLKVRQSSYEAALLEEQALKFQVKELALMRTVMENLRLELKEMDESEKDDRLSTMTAMLEDVSFPLRSELKRSYESYHEFWALDLSKTFREIGYI</sequence>
<protein>
    <submittedName>
        <fullName evidence="1">Uncharacterized protein</fullName>
    </submittedName>
</protein>
<dbReference type="EMBL" id="HBHW01005263">
    <property type="protein sequence ID" value="CAE0035957.1"/>
    <property type="molecule type" value="Transcribed_RNA"/>
</dbReference>